<evidence type="ECO:0000313" key="2">
    <source>
        <dbReference type="Proteomes" id="UP000480570"/>
    </source>
</evidence>
<reference evidence="1 2" key="1">
    <citation type="journal article" date="2019" name="Appl. Environ. Microbiol.">
        <title>Genetic determinants of hydroxycinnamic acid metabolism in heterofermentative lactobacilli.</title>
        <authorList>
            <person name="Gaur G."/>
            <person name="Oh J.H."/>
            <person name="Filannino P."/>
            <person name="Gobbetti M."/>
            <person name="van Pijkeren J.P."/>
            <person name="Ganzle M.G."/>
        </authorList>
    </citation>
    <scope>NUCLEOTIDE SEQUENCE [LARGE SCALE GENOMIC DNA]</scope>
    <source>
        <strain evidence="1 2">FUA3583</strain>
    </source>
</reference>
<protein>
    <submittedName>
        <fullName evidence="1">Uncharacterized protein</fullName>
    </submittedName>
</protein>
<accession>A0A7C9MZD0</accession>
<dbReference type="EMBL" id="WEZT01000003">
    <property type="protein sequence ID" value="MYV04649.1"/>
    <property type="molecule type" value="Genomic_DNA"/>
</dbReference>
<sequence>MKKSNIAATVAISGMLAGAIFITTSISSPQIVAQAKAVQKQLIPGTYTVGKDLNAGRYTVTATGGSGNFSTEPKHSLTGESVNEILQQDDPDMGVSQVTADFAKGDKVEISGMAGANFAPVTNRNKSNASSLSTGYWVVGKDIKAGNYTVTPADGQSGNFMVDPKSLTGSDVNEVLGGDTDMHQVPKVNVSLHKGDKITVSGMNSVNFVNRGKFYN</sequence>
<dbReference type="Proteomes" id="UP000480570">
    <property type="component" value="Unassembled WGS sequence"/>
</dbReference>
<dbReference type="AlphaFoldDB" id="A0A7C9MZD0"/>
<name>A0A7C9MZD0_9LACO</name>
<comment type="caution">
    <text evidence="1">The sequence shown here is derived from an EMBL/GenBank/DDBJ whole genome shotgun (WGS) entry which is preliminary data.</text>
</comment>
<organism evidence="1 2">
    <name type="scientific">Furfurilactobacillus rossiae</name>
    <dbReference type="NCBI Taxonomy" id="231049"/>
    <lineage>
        <taxon>Bacteria</taxon>
        <taxon>Bacillati</taxon>
        <taxon>Bacillota</taxon>
        <taxon>Bacilli</taxon>
        <taxon>Lactobacillales</taxon>
        <taxon>Lactobacillaceae</taxon>
        <taxon>Furfurilactobacillus</taxon>
    </lineage>
</organism>
<proteinExistence type="predicted"/>
<gene>
    <name evidence="1" type="ORF">GB992_01820</name>
</gene>
<evidence type="ECO:0000313" key="1">
    <source>
        <dbReference type="EMBL" id="MYV04649.1"/>
    </source>
</evidence>